<feature type="transmembrane region" description="Helical" evidence="10">
    <location>
        <begin position="12"/>
        <end position="29"/>
    </location>
</feature>
<keyword evidence="3 8" id="KW-0349">Heme</keyword>
<evidence type="ECO:0000256" key="1">
    <source>
        <dbReference type="ARBA" id="ARBA00001971"/>
    </source>
</evidence>
<feature type="binding site" description="axial binding residue" evidence="8">
    <location>
        <position position="518"/>
    </location>
    <ligand>
        <name>heme</name>
        <dbReference type="ChEBI" id="CHEBI:30413"/>
    </ligand>
    <ligandPart>
        <name>Fe</name>
        <dbReference type="ChEBI" id="CHEBI:18248"/>
    </ligandPart>
</feature>
<evidence type="ECO:0000256" key="7">
    <source>
        <dbReference type="ARBA" id="ARBA00023033"/>
    </source>
</evidence>
<evidence type="ECO:0000256" key="6">
    <source>
        <dbReference type="ARBA" id="ARBA00023004"/>
    </source>
</evidence>
<accession>A0A2S6C4V1</accession>
<dbReference type="InterPro" id="IPR001128">
    <property type="entry name" value="Cyt_P450"/>
</dbReference>
<comment type="cofactor">
    <cofactor evidence="1 8">
        <name>heme</name>
        <dbReference type="ChEBI" id="CHEBI:30413"/>
    </cofactor>
</comment>
<dbReference type="GO" id="GO:0004497">
    <property type="term" value="F:monooxygenase activity"/>
    <property type="evidence" value="ECO:0007669"/>
    <property type="project" value="UniProtKB-KW"/>
</dbReference>
<keyword evidence="7 9" id="KW-0503">Monooxygenase</keyword>
<evidence type="ECO:0000256" key="3">
    <source>
        <dbReference type="ARBA" id="ARBA00022617"/>
    </source>
</evidence>
<dbReference type="GO" id="GO:0016705">
    <property type="term" value="F:oxidoreductase activity, acting on paired donors, with incorporation or reduction of molecular oxygen"/>
    <property type="evidence" value="ECO:0007669"/>
    <property type="project" value="InterPro"/>
</dbReference>
<dbReference type="InterPro" id="IPR047146">
    <property type="entry name" value="Cyt_P450_E_CYP52_fungi"/>
</dbReference>
<dbReference type="AlphaFoldDB" id="A0A2S6C4V1"/>
<evidence type="ECO:0000313" key="11">
    <source>
        <dbReference type="EMBL" id="PPJ54752.1"/>
    </source>
</evidence>
<comment type="similarity">
    <text evidence="2 9">Belongs to the cytochrome P450 family.</text>
</comment>
<keyword evidence="10" id="KW-0472">Membrane</keyword>
<sequence>MGLVLFMQQRAFVAALVGSALLGLTIYLVTTKPSYSAFGLLSIFGYFFAIRPLCDFYVSLRRSWRFRDVVKSKDCAPAAAVPTPLFGTIRHKVNLLLYPGGDLLDDVFAKKYEEYGATHGLHDRFGVPKVIHTINPANVNAIMRTQAEDWRPAKGRANTIYPLAQEGLLNSEGEAWSRNRKLILRHINTKRVKDVRSAESDVQSLFDTIGPAGHDGWTETVDLLDLFHRLSLDMSTTYLLGTSANSQLTGVFERKRQAAMAEYDLIPSKRNHKMSYGEAYEIVRNYFSWRSKLGSKYWIADSPKYREACATLNEFADDLIQRAMNDRSEHAGKSEDNEHMDSRYGLIDSLVKEIGDPVHIRNLIMDLFIAGQNMTGTLAAWLFAQLSANPDIFDRLRAEVVEKFGTEDSPLLPLTWDNLQACSTMQNVIRETLRMYPLLANIGRNAKCDTVLPRGGGPDGLQPIAVPAGCTVTCNIYLTHRRAEEWGDDAWEFKPDRWIGRKVSFGEYAPFGAGPRICIGQQLALTEISFVLARMLQRFEGMRVPIGQDNLVKGYRVVVAPKNGVKVQLRRVQEGKGECTSPTLGALVG</sequence>
<evidence type="ECO:0000256" key="4">
    <source>
        <dbReference type="ARBA" id="ARBA00022723"/>
    </source>
</evidence>
<dbReference type="InterPro" id="IPR002401">
    <property type="entry name" value="Cyt_P450_E_grp-I"/>
</dbReference>
<name>A0A2S6C4V1_9PEZI</name>
<evidence type="ECO:0000256" key="2">
    <source>
        <dbReference type="ARBA" id="ARBA00010617"/>
    </source>
</evidence>
<proteinExistence type="inferred from homology"/>
<dbReference type="PANTHER" id="PTHR24287">
    <property type="entry name" value="P450, PUTATIVE (EUROFUNG)-RELATED"/>
    <property type="match status" value="1"/>
</dbReference>
<protein>
    <recommendedName>
        <fullName evidence="13">Cytochrome P450</fullName>
    </recommendedName>
</protein>
<evidence type="ECO:0000313" key="12">
    <source>
        <dbReference type="Proteomes" id="UP000237631"/>
    </source>
</evidence>
<dbReference type="OrthoDB" id="1470350at2759"/>
<dbReference type="PRINTS" id="PR00385">
    <property type="entry name" value="P450"/>
</dbReference>
<organism evidence="11 12">
    <name type="scientific">Cercospora berteroae</name>
    <dbReference type="NCBI Taxonomy" id="357750"/>
    <lineage>
        <taxon>Eukaryota</taxon>
        <taxon>Fungi</taxon>
        <taxon>Dikarya</taxon>
        <taxon>Ascomycota</taxon>
        <taxon>Pezizomycotina</taxon>
        <taxon>Dothideomycetes</taxon>
        <taxon>Dothideomycetidae</taxon>
        <taxon>Mycosphaerellales</taxon>
        <taxon>Mycosphaerellaceae</taxon>
        <taxon>Cercospora</taxon>
    </lineage>
</organism>
<keyword evidence="10" id="KW-0812">Transmembrane</keyword>
<dbReference type="Gene3D" id="1.10.630.10">
    <property type="entry name" value="Cytochrome P450"/>
    <property type="match status" value="1"/>
</dbReference>
<evidence type="ECO:0000256" key="9">
    <source>
        <dbReference type="RuleBase" id="RU000461"/>
    </source>
</evidence>
<dbReference type="InterPro" id="IPR017972">
    <property type="entry name" value="Cyt_P450_CS"/>
</dbReference>
<dbReference type="PROSITE" id="PS00086">
    <property type="entry name" value="CYTOCHROME_P450"/>
    <property type="match status" value="1"/>
</dbReference>
<dbReference type="Proteomes" id="UP000237631">
    <property type="component" value="Unassembled WGS sequence"/>
</dbReference>
<feature type="transmembrane region" description="Helical" evidence="10">
    <location>
        <begin position="35"/>
        <end position="58"/>
    </location>
</feature>
<keyword evidence="10" id="KW-1133">Transmembrane helix</keyword>
<evidence type="ECO:0000256" key="10">
    <source>
        <dbReference type="SAM" id="Phobius"/>
    </source>
</evidence>
<comment type="caution">
    <text evidence="11">The sequence shown here is derived from an EMBL/GenBank/DDBJ whole genome shotgun (WGS) entry which is preliminary data.</text>
</comment>
<dbReference type="PRINTS" id="PR00463">
    <property type="entry name" value="EP450I"/>
</dbReference>
<dbReference type="GO" id="GO:0005506">
    <property type="term" value="F:iron ion binding"/>
    <property type="evidence" value="ECO:0007669"/>
    <property type="project" value="InterPro"/>
</dbReference>
<reference evidence="12" key="1">
    <citation type="journal article" date="2017" name="bioRxiv">
        <title>Conservation of a gene cluster reveals novel cercosporin biosynthetic mechanisms and extends production to the genus Colletotrichum.</title>
        <authorList>
            <person name="de Jonge R."/>
            <person name="Ebert M.K."/>
            <person name="Huitt-Roehl C.R."/>
            <person name="Pal P."/>
            <person name="Suttle J.C."/>
            <person name="Spanner R.E."/>
            <person name="Neubauer J.D."/>
            <person name="Jurick W.M.II."/>
            <person name="Stott K.A."/>
            <person name="Secor G.A."/>
            <person name="Thomma B.P.H.J."/>
            <person name="Van de Peer Y."/>
            <person name="Townsend C.A."/>
            <person name="Bolton M.D."/>
        </authorList>
    </citation>
    <scope>NUCLEOTIDE SEQUENCE [LARGE SCALE GENOMIC DNA]</scope>
    <source>
        <strain evidence="12">CBS538.71</strain>
    </source>
</reference>
<dbReference type="STRING" id="357750.A0A2S6C4V1"/>
<dbReference type="GO" id="GO:0020037">
    <property type="term" value="F:heme binding"/>
    <property type="evidence" value="ECO:0007669"/>
    <property type="project" value="InterPro"/>
</dbReference>
<evidence type="ECO:0000256" key="8">
    <source>
        <dbReference type="PIRSR" id="PIRSR602401-1"/>
    </source>
</evidence>
<dbReference type="PANTHER" id="PTHR24287:SF1">
    <property type="entry name" value="P450, PUTATIVE (EUROFUNG)-RELATED"/>
    <property type="match status" value="1"/>
</dbReference>
<evidence type="ECO:0008006" key="13">
    <source>
        <dbReference type="Google" id="ProtNLM"/>
    </source>
</evidence>
<keyword evidence="5 9" id="KW-0560">Oxidoreductase</keyword>
<evidence type="ECO:0000256" key="5">
    <source>
        <dbReference type="ARBA" id="ARBA00023002"/>
    </source>
</evidence>
<keyword evidence="12" id="KW-1185">Reference proteome</keyword>
<dbReference type="EMBL" id="PNEN01000556">
    <property type="protein sequence ID" value="PPJ54752.1"/>
    <property type="molecule type" value="Genomic_DNA"/>
</dbReference>
<keyword evidence="6 8" id="KW-0408">Iron</keyword>
<dbReference type="InterPro" id="IPR036396">
    <property type="entry name" value="Cyt_P450_sf"/>
</dbReference>
<keyword evidence="4 8" id="KW-0479">Metal-binding</keyword>
<gene>
    <name evidence="11" type="ORF">CBER1_04035</name>
</gene>
<dbReference type="Pfam" id="PF00067">
    <property type="entry name" value="p450"/>
    <property type="match status" value="1"/>
</dbReference>
<dbReference type="SUPFAM" id="SSF48264">
    <property type="entry name" value="Cytochrome P450"/>
    <property type="match status" value="1"/>
</dbReference>